<dbReference type="Pfam" id="PF00069">
    <property type="entry name" value="Pkinase"/>
    <property type="match status" value="1"/>
</dbReference>
<dbReference type="Gene3D" id="1.10.510.10">
    <property type="entry name" value="Transferase(Phosphotransferase) domain 1"/>
    <property type="match status" value="1"/>
</dbReference>
<dbReference type="PROSITE" id="PS50011">
    <property type="entry name" value="PROTEIN_KINASE_DOM"/>
    <property type="match status" value="1"/>
</dbReference>
<evidence type="ECO:0000313" key="4">
    <source>
        <dbReference type="EMBL" id="ETO06528.1"/>
    </source>
</evidence>
<dbReference type="SMART" id="SM00220">
    <property type="entry name" value="S_TKc"/>
    <property type="match status" value="1"/>
</dbReference>
<dbReference type="EMBL" id="ASPP01027059">
    <property type="protein sequence ID" value="ETO06528.1"/>
    <property type="molecule type" value="Genomic_DNA"/>
</dbReference>
<dbReference type="InterPro" id="IPR008266">
    <property type="entry name" value="Tyr_kinase_AS"/>
</dbReference>
<proteinExistence type="predicted"/>
<sequence length="452" mass="51787">KKKKKWKKIKIGDLFNWIKRSLNNSVPNMRSLMLQMIESVGILHAAGYCHLDISPENFLMCENNTVIKLIDFGAARKLLPRQDDLYPPPKRGEDRPGKNSYRAPEIQNKQWFNGMKADIWSLGVVMFTMLAGYPPWFIAEMKDRKFAKVYFPEHVSDLTSSQSCSSLDSTMTMTPYDEDDDSTKIGQNTPRESKNESTSEKRYAHVGLGSLLLEKIRFYKLDESLADLIDWMLTLSFRKRPTIVDILQHRWVCGNYHNGNSNDNDNNNIDNNNIDNAHEQITTQTLLLRDHTTFGIPDAHSKRDELKMDVDTTTTTTTTLDETVARSHNHFDLSSDHCKFYVQTPMITDEMGAPMYDDYDTRSSNHSLYIAERGIGNGDDDDDDDDDNNDCGNQQDKESVKGLDGLFICHLFTIVVCMTEEDNDDREENNLVFDLTHSELELHASILKSQVL</sequence>
<evidence type="ECO:0000259" key="3">
    <source>
        <dbReference type="PROSITE" id="PS50011"/>
    </source>
</evidence>
<accession>X6LX59</accession>
<keyword evidence="2" id="KW-0812">Transmembrane</keyword>
<keyword evidence="4" id="KW-0418">Kinase</keyword>
<feature type="non-terminal residue" evidence="4">
    <location>
        <position position="1"/>
    </location>
</feature>
<keyword evidence="5" id="KW-1185">Reference proteome</keyword>
<feature type="region of interest" description="Disordered" evidence="1">
    <location>
        <begin position="81"/>
        <end position="103"/>
    </location>
</feature>
<dbReference type="OrthoDB" id="4062651at2759"/>
<evidence type="ECO:0000256" key="1">
    <source>
        <dbReference type="SAM" id="MobiDB-lite"/>
    </source>
</evidence>
<keyword evidence="2" id="KW-0472">Membrane</keyword>
<feature type="compositionally biased region" description="Basic and acidic residues" evidence="1">
    <location>
        <begin position="191"/>
        <end position="201"/>
    </location>
</feature>
<dbReference type="GO" id="GO:0005634">
    <property type="term" value="C:nucleus"/>
    <property type="evidence" value="ECO:0007669"/>
    <property type="project" value="TreeGrafter"/>
</dbReference>
<dbReference type="PANTHER" id="PTHR44167">
    <property type="entry name" value="OVARIAN-SPECIFIC SERINE/THREONINE-PROTEIN KINASE LOK-RELATED"/>
    <property type="match status" value="1"/>
</dbReference>
<feature type="region of interest" description="Disordered" evidence="1">
    <location>
        <begin position="159"/>
        <end position="201"/>
    </location>
</feature>
<feature type="transmembrane region" description="Helical" evidence="2">
    <location>
        <begin position="119"/>
        <end position="138"/>
    </location>
</feature>
<feature type="compositionally biased region" description="Acidic residues" evidence="1">
    <location>
        <begin position="378"/>
        <end position="389"/>
    </location>
</feature>
<dbReference type="InterPro" id="IPR011009">
    <property type="entry name" value="Kinase-like_dom_sf"/>
</dbReference>
<gene>
    <name evidence="4" type="ORF">RFI_30864</name>
</gene>
<evidence type="ECO:0000313" key="5">
    <source>
        <dbReference type="Proteomes" id="UP000023152"/>
    </source>
</evidence>
<dbReference type="GO" id="GO:0044773">
    <property type="term" value="P:mitotic DNA damage checkpoint signaling"/>
    <property type="evidence" value="ECO:0007669"/>
    <property type="project" value="TreeGrafter"/>
</dbReference>
<evidence type="ECO:0000256" key="2">
    <source>
        <dbReference type="SAM" id="Phobius"/>
    </source>
</evidence>
<feature type="domain" description="Protein kinase" evidence="3">
    <location>
        <begin position="1"/>
        <end position="252"/>
    </location>
</feature>
<dbReference type="SUPFAM" id="SSF56112">
    <property type="entry name" value="Protein kinase-like (PK-like)"/>
    <property type="match status" value="1"/>
</dbReference>
<comment type="caution">
    <text evidence="4">The sequence shown here is derived from an EMBL/GenBank/DDBJ whole genome shotgun (WGS) entry which is preliminary data.</text>
</comment>
<keyword evidence="2" id="KW-1133">Transmembrane helix</keyword>
<dbReference type="AlphaFoldDB" id="X6LX59"/>
<dbReference type="PROSITE" id="PS00109">
    <property type="entry name" value="PROTEIN_KINASE_TYR"/>
    <property type="match status" value="1"/>
</dbReference>
<organism evidence="4 5">
    <name type="scientific">Reticulomyxa filosa</name>
    <dbReference type="NCBI Taxonomy" id="46433"/>
    <lineage>
        <taxon>Eukaryota</taxon>
        <taxon>Sar</taxon>
        <taxon>Rhizaria</taxon>
        <taxon>Retaria</taxon>
        <taxon>Foraminifera</taxon>
        <taxon>Monothalamids</taxon>
        <taxon>Reticulomyxidae</taxon>
        <taxon>Reticulomyxa</taxon>
    </lineage>
</organism>
<dbReference type="Proteomes" id="UP000023152">
    <property type="component" value="Unassembled WGS sequence"/>
</dbReference>
<feature type="compositionally biased region" description="Basic and acidic residues" evidence="1">
    <location>
        <begin position="81"/>
        <end position="97"/>
    </location>
</feature>
<dbReference type="PANTHER" id="PTHR44167:SF24">
    <property type="entry name" value="SERINE_THREONINE-PROTEIN KINASE CHK2"/>
    <property type="match status" value="1"/>
</dbReference>
<dbReference type="InterPro" id="IPR000719">
    <property type="entry name" value="Prot_kinase_dom"/>
</dbReference>
<keyword evidence="4" id="KW-0808">Transferase</keyword>
<feature type="compositionally biased region" description="Low complexity" evidence="1">
    <location>
        <begin position="159"/>
        <end position="170"/>
    </location>
</feature>
<feature type="region of interest" description="Disordered" evidence="1">
    <location>
        <begin position="372"/>
        <end position="397"/>
    </location>
</feature>
<name>X6LX59_RETFI</name>
<dbReference type="GO" id="GO:0004674">
    <property type="term" value="F:protein serine/threonine kinase activity"/>
    <property type="evidence" value="ECO:0007669"/>
    <property type="project" value="TreeGrafter"/>
</dbReference>
<protein>
    <submittedName>
        <fullName evidence="4">CBL-interacting serine/threonine-protein kinase</fullName>
    </submittedName>
</protein>
<dbReference type="GO" id="GO:0005524">
    <property type="term" value="F:ATP binding"/>
    <property type="evidence" value="ECO:0007669"/>
    <property type="project" value="InterPro"/>
</dbReference>
<reference evidence="4 5" key="1">
    <citation type="journal article" date="2013" name="Curr. Biol.">
        <title>The Genome of the Foraminiferan Reticulomyxa filosa.</title>
        <authorList>
            <person name="Glockner G."/>
            <person name="Hulsmann N."/>
            <person name="Schleicher M."/>
            <person name="Noegel A.A."/>
            <person name="Eichinger L."/>
            <person name="Gallinger C."/>
            <person name="Pawlowski J."/>
            <person name="Sierra R."/>
            <person name="Euteneuer U."/>
            <person name="Pillet L."/>
            <person name="Moustafa A."/>
            <person name="Platzer M."/>
            <person name="Groth M."/>
            <person name="Szafranski K."/>
            <person name="Schliwa M."/>
        </authorList>
    </citation>
    <scope>NUCLEOTIDE SEQUENCE [LARGE SCALE GENOMIC DNA]</scope>
</reference>